<keyword evidence="5" id="KW-1185">Reference proteome</keyword>
<keyword evidence="4" id="KW-0808">Transferase</keyword>
<feature type="transmembrane region" description="Helical" evidence="1">
    <location>
        <begin position="311"/>
        <end position="335"/>
    </location>
</feature>
<dbReference type="InterPro" id="IPR001173">
    <property type="entry name" value="Glyco_trans_2-like"/>
</dbReference>
<dbReference type="Gene3D" id="3.90.550.10">
    <property type="entry name" value="Spore Coat Polysaccharide Biosynthesis Protein SpsA, Chain A"/>
    <property type="match status" value="1"/>
</dbReference>
<dbReference type="HOGENOM" id="CLU_033536_4_0_0"/>
<feature type="domain" description="Low-salt glycan biosynthesis hexosyltransferase Agl6 C-terminal transmembrane region" evidence="3">
    <location>
        <begin position="285"/>
        <end position="378"/>
    </location>
</feature>
<dbReference type="SUPFAM" id="SSF53448">
    <property type="entry name" value="Nucleotide-diphospho-sugar transferases"/>
    <property type="match status" value="1"/>
</dbReference>
<gene>
    <name evidence="4" type="ordered locus">ACP_0693</name>
</gene>
<keyword evidence="4" id="KW-0328">Glycosyltransferase</keyword>
<dbReference type="InterPro" id="IPR029044">
    <property type="entry name" value="Nucleotide-diphossugar_trans"/>
</dbReference>
<dbReference type="AlphaFoldDB" id="C1F1T4"/>
<evidence type="ECO:0000313" key="4">
    <source>
        <dbReference type="EMBL" id="ACO33227.1"/>
    </source>
</evidence>
<dbReference type="Proteomes" id="UP000002207">
    <property type="component" value="Chromosome"/>
</dbReference>
<dbReference type="CAZy" id="GT2">
    <property type="family name" value="Glycosyltransferase Family 2"/>
</dbReference>
<feature type="transmembrane region" description="Helical" evidence="1">
    <location>
        <begin position="231"/>
        <end position="255"/>
    </location>
</feature>
<feature type="domain" description="Glycosyltransferase 2-like" evidence="2">
    <location>
        <begin position="6"/>
        <end position="167"/>
    </location>
</feature>
<dbReference type="PANTHER" id="PTHR48090:SF7">
    <property type="entry name" value="RFBJ PROTEIN"/>
    <property type="match status" value="1"/>
</dbReference>
<dbReference type="KEGG" id="aca:ACP_0693"/>
<sequence>MPIELSIIMPCLNEAETLAVCIGKARDYLERSGVSAEIVIGDNGSTDGSQAIALSLGARVVNVTQRGYGSALYGASLAAQGRYIIMADSDDSYDFSNLDPFISKLREGYDLVMGNRFKGGIKPGAMPWKNRYIGNPILSSIGKALFRCPASDFHCGIRGFSKEAFHRMDLRTTGMEYASEMVIKATLMNMKITEVPTTLSPDGRSRPPHLRPYRDGWRHLRFMLLFSPNWLFLYPGTLLMLIGIAGSLALMLTPIHIHHVRLGIDSLIYFAFMVIAGYQSVLFAILSRVYSVQENLYPGSIGYRYFFRHIGLERGLIAGGLLLATGLGAFIYALVEWQRFAFGMLDIEHIARICIPSGLTATLGIETILFSFFLSTLGMSVRHHPTESPLDYVEPERARG</sequence>
<organism evidence="4 5">
    <name type="scientific">Acidobacterium capsulatum (strain ATCC 51196 / DSM 11244 / BCRC 80197 / JCM 7670 / NBRC 15755 / NCIMB 13165 / 161)</name>
    <dbReference type="NCBI Taxonomy" id="240015"/>
    <lineage>
        <taxon>Bacteria</taxon>
        <taxon>Pseudomonadati</taxon>
        <taxon>Acidobacteriota</taxon>
        <taxon>Terriglobia</taxon>
        <taxon>Terriglobales</taxon>
        <taxon>Acidobacteriaceae</taxon>
        <taxon>Acidobacterium</taxon>
    </lineage>
</organism>
<feature type="transmembrane region" description="Helical" evidence="1">
    <location>
        <begin position="355"/>
        <end position="374"/>
    </location>
</feature>
<evidence type="ECO:0000259" key="3">
    <source>
        <dbReference type="Pfam" id="PF26629"/>
    </source>
</evidence>
<evidence type="ECO:0000256" key="1">
    <source>
        <dbReference type="SAM" id="Phobius"/>
    </source>
</evidence>
<dbReference type="Pfam" id="PF00535">
    <property type="entry name" value="Glycos_transf_2"/>
    <property type="match status" value="1"/>
</dbReference>
<dbReference type="InterPro" id="IPR050256">
    <property type="entry name" value="Glycosyltransferase_2"/>
</dbReference>
<dbReference type="STRING" id="240015.ACP_0693"/>
<dbReference type="GO" id="GO:0016757">
    <property type="term" value="F:glycosyltransferase activity"/>
    <property type="evidence" value="ECO:0007669"/>
    <property type="project" value="UniProtKB-KW"/>
</dbReference>
<name>C1F1T4_ACIC5</name>
<dbReference type="eggNOG" id="COG0463">
    <property type="taxonomic scope" value="Bacteria"/>
</dbReference>
<keyword evidence="1" id="KW-1133">Transmembrane helix</keyword>
<dbReference type="RefSeq" id="WP_015895868.1">
    <property type="nucleotide sequence ID" value="NC_012483.1"/>
</dbReference>
<dbReference type="Pfam" id="PF26629">
    <property type="entry name" value="GT2_TM_C"/>
    <property type="match status" value="1"/>
</dbReference>
<dbReference type="InterPro" id="IPR058718">
    <property type="entry name" value="Agl6_TM_C"/>
</dbReference>
<feature type="transmembrane region" description="Helical" evidence="1">
    <location>
        <begin position="267"/>
        <end position="290"/>
    </location>
</feature>
<proteinExistence type="predicted"/>
<dbReference type="InParanoid" id="C1F1T4"/>
<dbReference type="PANTHER" id="PTHR48090">
    <property type="entry name" value="UNDECAPRENYL-PHOSPHATE 4-DEOXY-4-FORMAMIDO-L-ARABINOSE TRANSFERASE-RELATED"/>
    <property type="match status" value="1"/>
</dbReference>
<accession>C1F1T4</accession>
<evidence type="ECO:0000259" key="2">
    <source>
        <dbReference type="Pfam" id="PF00535"/>
    </source>
</evidence>
<dbReference type="EC" id="2.4.1.-" evidence="4"/>
<keyword evidence="1" id="KW-0472">Membrane</keyword>
<dbReference type="EMBL" id="CP001472">
    <property type="protein sequence ID" value="ACO33227.1"/>
    <property type="molecule type" value="Genomic_DNA"/>
</dbReference>
<evidence type="ECO:0000313" key="5">
    <source>
        <dbReference type="Proteomes" id="UP000002207"/>
    </source>
</evidence>
<reference evidence="4 5" key="1">
    <citation type="journal article" date="2009" name="Appl. Environ. Microbiol.">
        <title>Three genomes from the phylum Acidobacteria provide insight into the lifestyles of these microorganisms in soils.</title>
        <authorList>
            <person name="Ward N.L."/>
            <person name="Challacombe J.F."/>
            <person name="Janssen P.H."/>
            <person name="Henrissat B."/>
            <person name="Coutinho P.M."/>
            <person name="Wu M."/>
            <person name="Xie G."/>
            <person name="Haft D.H."/>
            <person name="Sait M."/>
            <person name="Badger J."/>
            <person name="Barabote R.D."/>
            <person name="Bradley B."/>
            <person name="Brettin T.S."/>
            <person name="Brinkac L.M."/>
            <person name="Bruce D."/>
            <person name="Creasy T."/>
            <person name="Daugherty S.C."/>
            <person name="Davidsen T.M."/>
            <person name="DeBoy R.T."/>
            <person name="Detter J.C."/>
            <person name="Dodson R.J."/>
            <person name="Durkin A.S."/>
            <person name="Ganapathy A."/>
            <person name="Gwinn-Giglio M."/>
            <person name="Han C.S."/>
            <person name="Khouri H."/>
            <person name="Kiss H."/>
            <person name="Kothari S.P."/>
            <person name="Madupu R."/>
            <person name="Nelson K.E."/>
            <person name="Nelson W.C."/>
            <person name="Paulsen I."/>
            <person name="Penn K."/>
            <person name="Ren Q."/>
            <person name="Rosovitz M.J."/>
            <person name="Selengut J.D."/>
            <person name="Shrivastava S."/>
            <person name="Sullivan S.A."/>
            <person name="Tapia R."/>
            <person name="Thompson L.S."/>
            <person name="Watkins K.L."/>
            <person name="Yang Q."/>
            <person name="Yu C."/>
            <person name="Zafar N."/>
            <person name="Zhou L."/>
            <person name="Kuske C.R."/>
        </authorList>
    </citation>
    <scope>NUCLEOTIDE SEQUENCE [LARGE SCALE GENOMIC DNA]</scope>
    <source>
        <strain evidence="5">ATCC 51196 / DSM 11244 / BCRC 80197 / JCM 7670 / NBRC 15755 / NCIMB 13165 / 161</strain>
    </source>
</reference>
<protein>
    <submittedName>
        <fullName evidence="4">Glycosyl transferase, group 2 family</fullName>
        <ecNumber evidence="4">2.4.1.-</ecNumber>
    </submittedName>
</protein>
<dbReference type="CDD" id="cd04179">
    <property type="entry name" value="DPM_DPG-synthase_like"/>
    <property type="match status" value="1"/>
</dbReference>
<keyword evidence="1" id="KW-0812">Transmembrane</keyword>